<dbReference type="SMART" id="SM00880">
    <property type="entry name" value="CHAD"/>
    <property type="match status" value="1"/>
</dbReference>
<reference evidence="2 3" key="1">
    <citation type="journal article" date="2015" name="Genome Announc.">
        <title>Expanding the biotechnology potential of lactobacilli through comparative genomics of 213 strains and associated genera.</title>
        <authorList>
            <person name="Sun Z."/>
            <person name="Harris H.M."/>
            <person name="McCann A."/>
            <person name="Guo C."/>
            <person name="Argimon S."/>
            <person name="Zhang W."/>
            <person name="Yang X."/>
            <person name="Jeffery I.B."/>
            <person name="Cooney J.C."/>
            <person name="Kagawa T.F."/>
            <person name="Liu W."/>
            <person name="Song Y."/>
            <person name="Salvetti E."/>
            <person name="Wrobel A."/>
            <person name="Rasinkangas P."/>
            <person name="Parkhill J."/>
            <person name="Rea M.C."/>
            <person name="O'Sullivan O."/>
            <person name="Ritari J."/>
            <person name="Douillard F.P."/>
            <person name="Paul Ross R."/>
            <person name="Yang R."/>
            <person name="Briner A.E."/>
            <person name="Felis G.E."/>
            <person name="de Vos W.M."/>
            <person name="Barrangou R."/>
            <person name="Klaenhammer T.R."/>
            <person name="Caufield P.W."/>
            <person name="Cui Y."/>
            <person name="Zhang H."/>
            <person name="O'Toole P.W."/>
        </authorList>
    </citation>
    <scope>NUCLEOTIDE SEQUENCE [LARGE SCALE GENOMIC DNA]</scope>
    <source>
        <strain evidence="2 3">DSM 19906</strain>
    </source>
</reference>
<dbReference type="PATRIC" id="fig|1423766.4.peg.2866"/>
<protein>
    <recommendedName>
        <fullName evidence="1">CHAD domain-containing protein</fullName>
    </recommendedName>
</protein>
<evidence type="ECO:0000313" key="2">
    <source>
        <dbReference type="EMBL" id="KRL22122.1"/>
    </source>
</evidence>
<evidence type="ECO:0000259" key="1">
    <source>
        <dbReference type="PROSITE" id="PS51708"/>
    </source>
</evidence>
<organism evidence="2 3">
    <name type="scientific">Lentilactobacillus kisonensis DSM 19906 = JCM 15041</name>
    <dbReference type="NCBI Taxonomy" id="1423766"/>
    <lineage>
        <taxon>Bacteria</taxon>
        <taxon>Bacillati</taxon>
        <taxon>Bacillota</taxon>
        <taxon>Bacilli</taxon>
        <taxon>Lactobacillales</taxon>
        <taxon>Lactobacillaceae</taxon>
        <taxon>Lentilactobacillus</taxon>
    </lineage>
</organism>
<dbReference type="PANTHER" id="PTHR39339:SF1">
    <property type="entry name" value="CHAD DOMAIN-CONTAINING PROTEIN"/>
    <property type="match status" value="1"/>
</dbReference>
<dbReference type="InterPro" id="IPR038186">
    <property type="entry name" value="CHAD_dom_sf"/>
</dbReference>
<dbReference type="Pfam" id="PF05235">
    <property type="entry name" value="CHAD"/>
    <property type="match status" value="1"/>
</dbReference>
<gene>
    <name evidence="2" type="ORF">FC98_GL002738</name>
</gene>
<dbReference type="AlphaFoldDB" id="A0A0R1NWY7"/>
<comment type="caution">
    <text evidence="2">The sequence shown here is derived from an EMBL/GenBank/DDBJ whole genome shotgun (WGS) entry which is preliminary data.</text>
</comment>
<sequence length="270" mass="31055">MRRGKEMKSVQQVLAEKFNLIQTELIRFQNNPYSIDRVHDLRVSIRTLRGLFKFLKQEIPQTTFEDIDQTLSDAAMIFGPLRELDVLISQASSFAYAHPDSQSDYQSLFQDFHDKREAAMHQVLAAASQQQLMADLDNIEEHLKTLAFDKTTDWHKYIVRELKRRTDKVIRNYDRLDFNNYGRVHQIRKKAKTVRYAATTFADFAPKLANKVGKKAKAIQDESGRITDAHVNDGLLRQFAARTNNPSEAKLLLQMAQAQRNIIADSGTKG</sequence>
<dbReference type="Proteomes" id="UP000051439">
    <property type="component" value="Unassembled WGS sequence"/>
</dbReference>
<evidence type="ECO:0000313" key="3">
    <source>
        <dbReference type="Proteomes" id="UP000051439"/>
    </source>
</evidence>
<dbReference type="PROSITE" id="PS51708">
    <property type="entry name" value="CHAD"/>
    <property type="match status" value="1"/>
</dbReference>
<dbReference type="InterPro" id="IPR007899">
    <property type="entry name" value="CHAD_dom"/>
</dbReference>
<keyword evidence="3" id="KW-1185">Reference proteome</keyword>
<accession>A0A0R1NWY7</accession>
<dbReference type="PANTHER" id="PTHR39339">
    <property type="entry name" value="SLR1444 PROTEIN"/>
    <property type="match status" value="1"/>
</dbReference>
<proteinExistence type="predicted"/>
<feature type="domain" description="CHAD" evidence="1">
    <location>
        <begin position="3"/>
        <end position="270"/>
    </location>
</feature>
<dbReference type="EMBL" id="AZEB01000009">
    <property type="protein sequence ID" value="KRL22122.1"/>
    <property type="molecule type" value="Genomic_DNA"/>
</dbReference>
<dbReference type="Gene3D" id="1.40.20.10">
    <property type="entry name" value="CHAD domain"/>
    <property type="match status" value="1"/>
</dbReference>
<name>A0A0R1NWY7_9LACO</name>